<keyword evidence="2" id="KW-1185">Reference proteome</keyword>
<dbReference type="STRING" id="264251.FB00_07865"/>
<accession>A0A0H2KQ77</accession>
<organism evidence="1 2">
    <name type="scientific">Cellulosimicrobium funkei</name>
    <dbReference type="NCBI Taxonomy" id="264251"/>
    <lineage>
        <taxon>Bacteria</taxon>
        <taxon>Bacillati</taxon>
        <taxon>Actinomycetota</taxon>
        <taxon>Actinomycetes</taxon>
        <taxon>Micrococcales</taxon>
        <taxon>Promicromonosporaceae</taxon>
        <taxon>Cellulosimicrobium</taxon>
    </lineage>
</organism>
<gene>
    <name evidence="1" type="ORF">FB00_07865</name>
</gene>
<comment type="caution">
    <text evidence="1">The sequence shown here is derived from an EMBL/GenBank/DDBJ whole genome shotgun (WGS) entry which is preliminary data.</text>
</comment>
<proteinExistence type="predicted"/>
<evidence type="ECO:0000313" key="1">
    <source>
        <dbReference type="EMBL" id="KLN35328.1"/>
    </source>
</evidence>
<dbReference type="AlphaFoldDB" id="A0A0H2KQ77"/>
<dbReference type="PATRIC" id="fig|264251.5.peg.1600"/>
<evidence type="ECO:0008006" key="3">
    <source>
        <dbReference type="Google" id="ProtNLM"/>
    </source>
</evidence>
<dbReference type="RefSeq" id="WP_052877528.1">
    <property type="nucleotide sequence ID" value="NZ_JNBQ01000005.1"/>
</dbReference>
<dbReference type="EMBL" id="JNBQ01000005">
    <property type="protein sequence ID" value="KLN35328.1"/>
    <property type="molecule type" value="Genomic_DNA"/>
</dbReference>
<reference evidence="1 2" key="1">
    <citation type="submission" date="2014-05" db="EMBL/GenBank/DDBJ databases">
        <title>Cellulosimicrobium funkei U11 genome.</title>
        <authorList>
            <person name="Hu C."/>
            <person name="Gong Y."/>
            <person name="Wan W."/>
            <person name="Jiang M."/>
        </authorList>
    </citation>
    <scope>NUCLEOTIDE SEQUENCE [LARGE SCALE GENOMIC DNA]</scope>
    <source>
        <strain evidence="1 2">U11</strain>
    </source>
</reference>
<name>A0A0H2KQ77_9MICO</name>
<evidence type="ECO:0000313" key="2">
    <source>
        <dbReference type="Proteomes" id="UP000035265"/>
    </source>
</evidence>
<protein>
    <recommendedName>
        <fullName evidence="3">Type IV toxin-antitoxin system AbiEi family antitoxin domain-containing protein</fullName>
    </recommendedName>
</protein>
<sequence>MPIPAPVRGIDAIDAVAAEQEWLVSARQCREAGVDHGVIRLLLRRGAWRRVTRGVYDVDPFPGERGSYDRRRRRAAWSGLLAYGPDAVAVGPSALALLGVSGLPVDVAPQVALPAARSLESRDGIWLRMFDDGMTVTRAGRAVVASPWWALAQAVPELDREHAVSVLDSAVHRGVVTVDEVAHAHDLARGRRGVARTHSWWGLADGRSESPLETRVRLDCHDGGVGPDALQVPLVDASGVVRRGDLGWRTRDGRWLVAEADGAEFHGSLQAAYADRARHDELVGGGVAGTLRFTFDDVRVAGRCARTVRRALHALG</sequence>
<dbReference type="Proteomes" id="UP000035265">
    <property type="component" value="Unassembled WGS sequence"/>
</dbReference>